<dbReference type="GeneID" id="115621783"/>
<dbReference type="PANTHER" id="PTHR15441">
    <property type="entry name" value="RIBONUCLEASE P PROTEIN SUBUNIT P14"/>
    <property type="match status" value="1"/>
</dbReference>
<protein>
    <submittedName>
        <fullName evidence="5">Uncharacterized protein LOC115621783</fullName>
    </submittedName>
</protein>
<comment type="similarity">
    <text evidence="1">Belongs to the eukaryotic/archaeal RNase P protein component 2 family.</text>
</comment>
<gene>
    <name evidence="5" type="primary">LOC115621783</name>
</gene>
<name>A0A6J2T399_DROLE</name>
<proteinExistence type="inferred from homology"/>
<reference evidence="5" key="1">
    <citation type="submission" date="2025-08" db="UniProtKB">
        <authorList>
            <consortium name="RefSeq"/>
        </authorList>
    </citation>
    <scope>IDENTIFICATION</scope>
    <source>
        <strain evidence="5">11010-0011.00</strain>
        <tissue evidence="5">Whole body</tissue>
    </source>
</reference>
<accession>A0A6J2T399</accession>
<dbReference type="GO" id="GO:0030681">
    <property type="term" value="C:multimeric ribonuclease P complex"/>
    <property type="evidence" value="ECO:0007669"/>
    <property type="project" value="TreeGrafter"/>
</dbReference>
<feature type="compositionally biased region" description="Basic and acidic residues" evidence="3">
    <location>
        <begin position="113"/>
        <end position="122"/>
    </location>
</feature>
<keyword evidence="2" id="KW-0819">tRNA processing</keyword>
<keyword evidence="4" id="KW-1185">Reference proteome</keyword>
<dbReference type="Pfam" id="PF01900">
    <property type="entry name" value="RNase_P_Rpp14"/>
    <property type="match status" value="1"/>
</dbReference>
<evidence type="ECO:0000313" key="4">
    <source>
        <dbReference type="Proteomes" id="UP000504634"/>
    </source>
</evidence>
<dbReference type="OrthoDB" id="7481291at2759"/>
<sequence length="122" mass="13821">MSGYYYFDVQLKLRDPEQVVLTPAYFRGCILNSLESFFGEIGGKTQLDIVRFSAGKKRVVFRVPEDFFERTRTAVTLIGHYQEVPCHFQVLETSNTPLDFEKGTDPTAGEEASNTKEDSPNS</sequence>
<dbReference type="GO" id="GO:0005730">
    <property type="term" value="C:nucleolus"/>
    <property type="evidence" value="ECO:0007669"/>
    <property type="project" value="TreeGrafter"/>
</dbReference>
<evidence type="ECO:0000313" key="5">
    <source>
        <dbReference type="RefSeq" id="XP_030371401.1"/>
    </source>
</evidence>
<feature type="region of interest" description="Disordered" evidence="3">
    <location>
        <begin position="97"/>
        <end position="122"/>
    </location>
</feature>
<dbReference type="GO" id="GO:0033204">
    <property type="term" value="F:ribonuclease P RNA binding"/>
    <property type="evidence" value="ECO:0007669"/>
    <property type="project" value="TreeGrafter"/>
</dbReference>
<evidence type="ECO:0000256" key="2">
    <source>
        <dbReference type="ARBA" id="ARBA00022694"/>
    </source>
</evidence>
<dbReference type="SUPFAM" id="SSF160350">
    <property type="entry name" value="Rnp2-like"/>
    <property type="match status" value="1"/>
</dbReference>
<evidence type="ECO:0000256" key="3">
    <source>
        <dbReference type="SAM" id="MobiDB-lite"/>
    </source>
</evidence>
<dbReference type="GO" id="GO:0001682">
    <property type="term" value="P:tRNA 5'-leader removal"/>
    <property type="evidence" value="ECO:0007669"/>
    <property type="project" value="InterPro"/>
</dbReference>
<evidence type="ECO:0000256" key="1">
    <source>
        <dbReference type="ARBA" id="ARBA00010800"/>
    </source>
</evidence>
<dbReference type="InterPro" id="IPR038085">
    <property type="entry name" value="Rnp2-like_sf"/>
</dbReference>
<dbReference type="Gene3D" id="3.30.70.3250">
    <property type="entry name" value="Ribonuclease P, Pop5 subunit"/>
    <property type="match status" value="1"/>
</dbReference>
<dbReference type="InterPro" id="IPR002759">
    <property type="entry name" value="Pop5/Rpp14/Rnp2-like"/>
</dbReference>
<organism evidence="4 5">
    <name type="scientific">Drosophila lebanonensis</name>
    <name type="common">Fruit fly</name>
    <name type="synonym">Scaptodrosophila lebanonensis</name>
    <dbReference type="NCBI Taxonomy" id="7225"/>
    <lineage>
        <taxon>Eukaryota</taxon>
        <taxon>Metazoa</taxon>
        <taxon>Ecdysozoa</taxon>
        <taxon>Arthropoda</taxon>
        <taxon>Hexapoda</taxon>
        <taxon>Insecta</taxon>
        <taxon>Pterygota</taxon>
        <taxon>Neoptera</taxon>
        <taxon>Endopterygota</taxon>
        <taxon>Diptera</taxon>
        <taxon>Brachycera</taxon>
        <taxon>Muscomorpha</taxon>
        <taxon>Ephydroidea</taxon>
        <taxon>Drosophilidae</taxon>
        <taxon>Scaptodrosophila</taxon>
    </lineage>
</organism>
<dbReference type="PANTHER" id="PTHR15441:SF1">
    <property type="entry name" value="RIBONUCLEASE P PROTEIN SUBUNIT P14"/>
    <property type="match status" value="1"/>
</dbReference>
<dbReference type="RefSeq" id="XP_030371401.1">
    <property type="nucleotide sequence ID" value="XM_030515541.1"/>
</dbReference>
<dbReference type="Proteomes" id="UP000504634">
    <property type="component" value="Unplaced"/>
</dbReference>
<dbReference type="AlphaFoldDB" id="A0A6J2T399"/>